<feature type="compositionally biased region" description="Polar residues" evidence="1">
    <location>
        <begin position="1"/>
        <end position="12"/>
    </location>
</feature>
<gene>
    <name evidence="2" type="ORF">NA56DRAFT_659950</name>
</gene>
<dbReference type="STRING" id="1745343.A0A2J6Q173"/>
<accession>A0A2J6Q173</accession>
<dbReference type="EMBL" id="KZ613486">
    <property type="protein sequence ID" value="PMD20032.1"/>
    <property type="molecule type" value="Genomic_DNA"/>
</dbReference>
<protein>
    <submittedName>
        <fullName evidence="2">Uncharacterized protein</fullName>
    </submittedName>
</protein>
<dbReference type="OrthoDB" id="3560717at2759"/>
<sequence length="165" mass="18447">MATVTSSPSKPQSHFLDVPTDEELQRGRKRRRSSVTPPAHLTSNGSTNLRGRGRHRSVSQSQSFTRSSLEDRARSASPERKSPGKKYQKKLTGLKSRFEKKRRSQSPSRSRSNGGQGKGTPRPRRRQRTRSRTRSHGKKYEESQETDAGDGETGGKKVSEQASVD</sequence>
<organism evidence="2 3">
    <name type="scientific">Hyaloscypha hepaticicola</name>
    <dbReference type="NCBI Taxonomy" id="2082293"/>
    <lineage>
        <taxon>Eukaryota</taxon>
        <taxon>Fungi</taxon>
        <taxon>Dikarya</taxon>
        <taxon>Ascomycota</taxon>
        <taxon>Pezizomycotina</taxon>
        <taxon>Leotiomycetes</taxon>
        <taxon>Helotiales</taxon>
        <taxon>Hyaloscyphaceae</taxon>
        <taxon>Hyaloscypha</taxon>
    </lineage>
</organism>
<reference evidence="2 3" key="1">
    <citation type="submission" date="2016-05" db="EMBL/GenBank/DDBJ databases">
        <title>A degradative enzymes factory behind the ericoid mycorrhizal symbiosis.</title>
        <authorList>
            <consortium name="DOE Joint Genome Institute"/>
            <person name="Martino E."/>
            <person name="Morin E."/>
            <person name="Grelet G."/>
            <person name="Kuo A."/>
            <person name="Kohler A."/>
            <person name="Daghino S."/>
            <person name="Barry K."/>
            <person name="Choi C."/>
            <person name="Cichocki N."/>
            <person name="Clum A."/>
            <person name="Copeland A."/>
            <person name="Hainaut M."/>
            <person name="Haridas S."/>
            <person name="Labutti K."/>
            <person name="Lindquist E."/>
            <person name="Lipzen A."/>
            <person name="Khouja H.-R."/>
            <person name="Murat C."/>
            <person name="Ohm R."/>
            <person name="Olson A."/>
            <person name="Spatafora J."/>
            <person name="Veneault-Fourrey C."/>
            <person name="Henrissat B."/>
            <person name="Grigoriev I."/>
            <person name="Martin F."/>
            <person name="Perotto S."/>
        </authorList>
    </citation>
    <scope>NUCLEOTIDE SEQUENCE [LARGE SCALE GENOMIC DNA]</scope>
    <source>
        <strain evidence="2 3">UAMH 7357</strain>
    </source>
</reference>
<keyword evidence="3" id="KW-1185">Reference proteome</keyword>
<dbReference type="AlphaFoldDB" id="A0A2J6Q173"/>
<feature type="compositionally biased region" description="Basic residues" evidence="1">
    <location>
        <begin position="121"/>
        <end position="137"/>
    </location>
</feature>
<dbReference type="Proteomes" id="UP000235672">
    <property type="component" value="Unassembled WGS sequence"/>
</dbReference>
<feature type="compositionally biased region" description="Low complexity" evidence="1">
    <location>
        <begin position="58"/>
        <end position="67"/>
    </location>
</feature>
<evidence type="ECO:0000313" key="2">
    <source>
        <dbReference type="EMBL" id="PMD20032.1"/>
    </source>
</evidence>
<feature type="region of interest" description="Disordered" evidence="1">
    <location>
        <begin position="1"/>
        <end position="165"/>
    </location>
</feature>
<evidence type="ECO:0000256" key="1">
    <source>
        <dbReference type="SAM" id="MobiDB-lite"/>
    </source>
</evidence>
<evidence type="ECO:0000313" key="3">
    <source>
        <dbReference type="Proteomes" id="UP000235672"/>
    </source>
</evidence>
<name>A0A2J6Q173_9HELO</name>
<feature type="compositionally biased region" description="Basic and acidic residues" evidence="1">
    <location>
        <begin position="68"/>
        <end position="82"/>
    </location>
</feature>
<proteinExistence type="predicted"/>